<sequence length="35" mass="3548">MGIAPEQDGSARNAQTDAVPVGRGDKNLGRAARPA</sequence>
<dbReference type="EMBL" id="JYIX01000040">
    <property type="protein sequence ID" value="KJL30800.1"/>
    <property type="molecule type" value="Genomic_DNA"/>
</dbReference>
<evidence type="ECO:0000313" key="3">
    <source>
        <dbReference type="Proteomes" id="UP000033740"/>
    </source>
</evidence>
<comment type="caution">
    <text evidence="2">The sequence shown here is derived from an EMBL/GenBank/DDBJ whole genome shotgun (WGS) entry which is preliminary data.</text>
</comment>
<feature type="region of interest" description="Disordered" evidence="1">
    <location>
        <begin position="1"/>
        <end position="35"/>
    </location>
</feature>
<evidence type="ECO:0000256" key="1">
    <source>
        <dbReference type="SAM" id="MobiDB-lite"/>
    </source>
</evidence>
<dbReference type="PATRIC" id="fig|582680.6.peg.3831"/>
<proteinExistence type="predicted"/>
<evidence type="ECO:0000313" key="2">
    <source>
        <dbReference type="EMBL" id="KJL30800.1"/>
    </source>
</evidence>
<reference evidence="2 3" key="1">
    <citation type="submission" date="2015-02" db="EMBL/GenBank/DDBJ databases">
        <title>Draft genome sequences of ten Microbacterium spp. with emphasis on heavy metal contaminated environments.</title>
        <authorList>
            <person name="Corretto E."/>
        </authorList>
    </citation>
    <scope>NUCLEOTIDE SEQUENCE [LARGE SCALE GENOMIC DNA]</scope>
    <source>
        <strain evidence="2 3">ARN176</strain>
    </source>
</reference>
<organism evidence="2 3">
    <name type="scientific">Microbacterium azadirachtae</name>
    <dbReference type="NCBI Taxonomy" id="582680"/>
    <lineage>
        <taxon>Bacteria</taxon>
        <taxon>Bacillati</taxon>
        <taxon>Actinomycetota</taxon>
        <taxon>Actinomycetes</taxon>
        <taxon>Micrococcales</taxon>
        <taxon>Microbacteriaceae</taxon>
        <taxon>Microbacterium</taxon>
    </lineage>
</organism>
<dbReference type="Proteomes" id="UP000033740">
    <property type="component" value="Unassembled WGS sequence"/>
</dbReference>
<name>A0A0F0LEU1_9MICO</name>
<gene>
    <name evidence="2" type="ORF">RS86_03744</name>
</gene>
<dbReference type="AlphaFoldDB" id="A0A0F0LEU1"/>
<protein>
    <submittedName>
        <fullName evidence="2">Uncharacterized protein</fullName>
    </submittedName>
</protein>
<keyword evidence="3" id="KW-1185">Reference proteome</keyword>
<accession>A0A0F0LEU1</accession>